<protein>
    <submittedName>
        <fullName evidence="1">Uncharacterized protein</fullName>
    </submittedName>
</protein>
<sequence length="134" mass="15100">VDNRSWVVWSWLVDNRSWVIRSWVVWSWLVSNGSWVIRSRSWVVESRPLNNVSWMIGGRLVRRVDWNMSWSMDSSNGLVVSMVGVVDIRGISSRLANYGSMMNTMRFVDGGVDGSSMPMLDGLMAGLISGGKSQ</sequence>
<reference evidence="1" key="1">
    <citation type="submission" date="2014-05" db="EMBL/GenBank/DDBJ databases">
        <authorList>
            <person name="Chronopoulou M."/>
        </authorList>
    </citation>
    <scope>NUCLEOTIDE SEQUENCE</scope>
    <source>
        <tissue evidence="1">Whole organism</tissue>
    </source>
</reference>
<proteinExistence type="predicted"/>
<evidence type="ECO:0000313" key="1">
    <source>
        <dbReference type="EMBL" id="CDW50904.1"/>
    </source>
</evidence>
<dbReference type="EMBL" id="HACA01033543">
    <property type="protein sequence ID" value="CDW50904.1"/>
    <property type="molecule type" value="Transcribed_RNA"/>
</dbReference>
<name>A0A0K2VKD2_LEPSM</name>
<dbReference type="AlphaFoldDB" id="A0A0K2VKD2"/>
<organism evidence="1">
    <name type="scientific">Lepeophtheirus salmonis</name>
    <name type="common">Salmon louse</name>
    <name type="synonym">Caligus salmonis</name>
    <dbReference type="NCBI Taxonomy" id="72036"/>
    <lineage>
        <taxon>Eukaryota</taxon>
        <taxon>Metazoa</taxon>
        <taxon>Ecdysozoa</taxon>
        <taxon>Arthropoda</taxon>
        <taxon>Crustacea</taxon>
        <taxon>Multicrustacea</taxon>
        <taxon>Hexanauplia</taxon>
        <taxon>Copepoda</taxon>
        <taxon>Siphonostomatoida</taxon>
        <taxon>Caligidae</taxon>
        <taxon>Lepeophtheirus</taxon>
    </lineage>
</organism>
<feature type="non-terminal residue" evidence="1">
    <location>
        <position position="1"/>
    </location>
</feature>
<accession>A0A0K2VKD2</accession>